<feature type="domain" description="Chlorhexidine efflux transporter" evidence="2">
    <location>
        <begin position="3"/>
        <end position="65"/>
    </location>
</feature>
<dbReference type="Proteomes" id="UP001549320">
    <property type="component" value="Unassembled WGS sequence"/>
</dbReference>
<reference evidence="3 4" key="1">
    <citation type="submission" date="2024-06" db="EMBL/GenBank/DDBJ databases">
        <title>Sorghum-associated microbial communities from plants grown in Nebraska, USA.</title>
        <authorList>
            <person name="Schachtman D."/>
        </authorList>
    </citation>
    <scope>NUCLEOTIDE SEQUENCE [LARGE SCALE GENOMIC DNA]</scope>
    <source>
        <strain evidence="3 4">2709</strain>
    </source>
</reference>
<proteinExistence type="predicted"/>
<gene>
    <name evidence="3" type="ORF">ABIE13_001803</name>
</gene>
<keyword evidence="1" id="KW-1133">Transmembrane helix</keyword>
<dbReference type="Pfam" id="PF05232">
    <property type="entry name" value="BTP"/>
    <property type="match status" value="2"/>
</dbReference>
<dbReference type="InterPro" id="IPR058208">
    <property type="entry name" value="PACE"/>
</dbReference>
<protein>
    <submittedName>
        <fullName evidence="3">Membrane protein</fullName>
    </submittedName>
</protein>
<comment type="caution">
    <text evidence="3">The sequence shown here is derived from an EMBL/GenBank/DDBJ whole genome shotgun (WGS) entry which is preliminary data.</text>
</comment>
<organism evidence="3 4">
    <name type="scientific">Ottowia thiooxydans</name>
    <dbReference type="NCBI Taxonomy" id="219182"/>
    <lineage>
        <taxon>Bacteria</taxon>
        <taxon>Pseudomonadati</taxon>
        <taxon>Pseudomonadota</taxon>
        <taxon>Betaproteobacteria</taxon>
        <taxon>Burkholderiales</taxon>
        <taxon>Comamonadaceae</taxon>
        <taxon>Ottowia</taxon>
    </lineage>
</organism>
<accession>A0ABV2Q6N3</accession>
<evidence type="ECO:0000259" key="2">
    <source>
        <dbReference type="Pfam" id="PF05232"/>
    </source>
</evidence>
<feature type="transmembrane region" description="Helical" evidence="1">
    <location>
        <begin position="77"/>
        <end position="100"/>
    </location>
</feature>
<evidence type="ECO:0000256" key="1">
    <source>
        <dbReference type="SAM" id="Phobius"/>
    </source>
</evidence>
<keyword evidence="4" id="KW-1185">Reference proteome</keyword>
<keyword evidence="1" id="KW-0812">Transmembrane</keyword>
<feature type="transmembrane region" description="Helical" evidence="1">
    <location>
        <begin position="35"/>
        <end position="56"/>
    </location>
</feature>
<evidence type="ECO:0000313" key="4">
    <source>
        <dbReference type="Proteomes" id="UP001549320"/>
    </source>
</evidence>
<dbReference type="EMBL" id="JBEPSH010000003">
    <property type="protein sequence ID" value="MET4576694.1"/>
    <property type="molecule type" value="Genomic_DNA"/>
</dbReference>
<dbReference type="NCBIfam" id="NF033664">
    <property type="entry name" value="PACE_transport"/>
    <property type="match status" value="1"/>
</dbReference>
<keyword evidence="1" id="KW-0472">Membrane</keyword>
<dbReference type="RefSeq" id="WP_354442759.1">
    <property type="nucleotide sequence ID" value="NZ_JBEPSH010000003.1"/>
</dbReference>
<feature type="transmembrane region" description="Helical" evidence="1">
    <location>
        <begin position="106"/>
        <end position="128"/>
    </location>
</feature>
<feature type="transmembrane region" description="Helical" evidence="1">
    <location>
        <begin position="7"/>
        <end position="29"/>
    </location>
</feature>
<feature type="domain" description="Chlorhexidine efflux transporter" evidence="2">
    <location>
        <begin position="71"/>
        <end position="133"/>
    </location>
</feature>
<evidence type="ECO:0000313" key="3">
    <source>
        <dbReference type="EMBL" id="MET4576694.1"/>
    </source>
</evidence>
<dbReference type="InterPro" id="IPR007896">
    <property type="entry name" value="BTP_bacteria"/>
</dbReference>
<sequence>MQGIKRKIVYVTLFELIAVAVTTVAFAAYSGQGAGHSTFLAVASSLIATVWNLSYNTAFEKWESRQTVRGRSVKRRLAHAFGFETGLTVMLVPLFAWWLQISLWEALVLDVGLIVFFLVYAFLFNLWFDRIFGLPASAQALPASSGASANESSVMPSSLSPKR</sequence>
<name>A0ABV2Q6N3_9BURK</name>